<dbReference type="OrthoDB" id="542772at2759"/>
<dbReference type="PANTHER" id="PTHR34203:SF15">
    <property type="entry name" value="SLL1173 PROTEIN"/>
    <property type="match status" value="1"/>
</dbReference>
<dbReference type="InterPro" id="IPR029063">
    <property type="entry name" value="SAM-dependent_MTases_sf"/>
</dbReference>
<sequence>MPSFRRNLRQFLALAFLLFTVIRSSSARYVCQLGSNGQPLSCASDNQPDLIQLPQALASTSASLMGHCLWDLMPFPFATSSVNLTIQVSSPTAFQKGCSDAWCTTTVNWRAVMHHPENDMYISSSLFYQQGGHGWENALKAMLFRFLKTQPPEVKALVLDVGANIGIHSLWFAALGHETHCFEPLKQNFALLHCSVINNPYLQPNIHLNNFGLGLRNKTVCMSVNSDVNNMGGTRVMVSRVNQGQQVSEPSCSPELESSMRTLDWYWRSVLNKRPVFMMKVDVEGYEPYVVMGGAAMFRESPPKVLMLEFTPNLIREAGGNPERFLQTLEGFGYALCGGNPVCERLTSAARNETADYLLVYQSLMTDLSLTLQ</sequence>
<feature type="chain" id="PRO_5012354757" description="Methyltransferase FkbM domain-containing protein" evidence="1">
    <location>
        <begin position="28"/>
        <end position="373"/>
    </location>
</feature>
<dbReference type="AlphaFoldDB" id="A0A250XF00"/>
<proteinExistence type="predicted"/>
<reference evidence="3 4" key="1">
    <citation type="submission" date="2017-08" db="EMBL/GenBank/DDBJ databases">
        <title>Acidophilic green algal genome provides insights into adaptation to an acidic environment.</title>
        <authorList>
            <person name="Hirooka S."/>
            <person name="Hirose Y."/>
            <person name="Kanesaki Y."/>
            <person name="Higuchi S."/>
            <person name="Fujiwara T."/>
            <person name="Onuma R."/>
            <person name="Era A."/>
            <person name="Ohbayashi R."/>
            <person name="Uzuka A."/>
            <person name="Nozaki H."/>
            <person name="Yoshikawa H."/>
            <person name="Miyagishima S.Y."/>
        </authorList>
    </citation>
    <scope>NUCLEOTIDE SEQUENCE [LARGE SCALE GENOMIC DNA]</scope>
    <source>
        <strain evidence="3 4">NIES-2499</strain>
    </source>
</reference>
<evidence type="ECO:0000313" key="3">
    <source>
        <dbReference type="EMBL" id="GAX81658.1"/>
    </source>
</evidence>
<feature type="domain" description="Methyltransferase FkbM" evidence="2">
    <location>
        <begin position="160"/>
        <end position="334"/>
    </location>
</feature>
<dbReference type="Gene3D" id="3.40.50.150">
    <property type="entry name" value="Vaccinia Virus protein VP39"/>
    <property type="match status" value="1"/>
</dbReference>
<evidence type="ECO:0000256" key="1">
    <source>
        <dbReference type="SAM" id="SignalP"/>
    </source>
</evidence>
<organism evidence="3 4">
    <name type="scientific">Chlamydomonas eustigma</name>
    <dbReference type="NCBI Taxonomy" id="1157962"/>
    <lineage>
        <taxon>Eukaryota</taxon>
        <taxon>Viridiplantae</taxon>
        <taxon>Chlorophyta</taxon>
        <taxon>core chlorophytes</taxon>
        <taxon>Chlorophyceae</taxon>
        <taxon>CS clade</taxon>
        <taxon>Chlamydomonadales</taxon>
        <taxon>Chlamydomonadaceae</taxon>
        <taxon>Chlamydomonas</taxon>
    </lineage>
</organism>
<evidence type="ECO:0000259" key="2">
    <source>
        <dbReference type="Pfam" id="PF05050"/>
    </source>
</evidence>
<dbReference type="NCBIfam" id="TIGR01444">
    <property type="entry name" value="fkbM_fam"/>
    <property type="match status" value="1"/>
</dbReference>
<accession>A0A250XF00</accession>
<gene>
    <name evidence="3" type="ORF">CEUSTIGMA_g9086.t1</name>
</gene>
<dbReference type="Pfam" id="PF05050">
    <property type="entry name" value="Methyltransf_21"/>
    <property type="match status" value="1"/>
</dbReference>
<dbReference type="EMBL" id="BEGY01000068">
    <property type="protein sequence ID" value="GAX81658.1"/>
    <property type="molecule type" value="Genomic_DNA"/>
</dbReference>
<dbReference type="PANTHER" id="PTHR34203">
    <property type="entry name" value="METHYLTRANSFERASE, FKBM FAMILY PROTEIN"/>
    <property type="match status" value="1"/>
</dbReference>
<keyword evidence="4" id="KW-1185">Reference proteome</keyword>
<dbReference type="InterPro" id="IPR006342">
    <property type="entry name" value="FkbM_mtfrase"/>
</dbReference>
<evidence type="ECO:0000313" key="4">
    <source>
        <dbReference type="Proteomes" id="UP000232323"/>
    </source>
</evidence>
<dbReference type="SUPFAM" id="SSF53335">
    <property type="entry name" value="S-adenosyl-L-methionine-dependent methyltransferases"/>
    <property type="match status" value="1"/>
</dbReference>
<name>A0A250XF00_9CHLO</name>
<comment type="caution">
    <text evidence="3">The sequence shown here is derived from an EMBL/GenBank/DDBJ whole genome shotgun (WGS) entry which is preliminary data.</text>
</comment>
<keyword evidence="1" id="KW-0732">Signal</keyword>
<dbReference type="Proteomes" id="UP000232323">
    <property type="component" value="Unassembled WGS sequence"/>
</dbReference>
<feature type="signal peptide" evidence="1">
    <location>
        <begin position="1"/>
        <end position="27"/>
    </location>
</feature>
<protein>
    <recommendedName>
        <fullName evidence="2">Methyltransferase FkbM domain-containing protein</fullName>
    </recommendedName>
</protein>
<dbReference type="InterPro" id="IPR052514">
    <property type="entry name" value="SAM-dependent_MTase"/>
</dbReference>